<dbReference type="EMBL" id="CP011974">
    <property type="protein sequence ID" value="AKO91022.1"/>
    <property type="molecule type" value="Genomic_DNA"/>
</dbReference>
<dbReference type="AlphaFoldDB" id="A0A1X7FWJ3"/>
<keyword evidence="6" id="KW-0472">Membrane</keyword>
<keyword evidence="5" id="KW-1133">Transmembrane helix</keyword>
<dbReference type="InterPro" id="IPR008915">
    <property type="entry name" value="Peptidase_M50"/>
</dbReference>
<dbReference type="KEGG" id="beo:BEH_02125"/>
<dbReference type="RefSeq" id="WP_046218097.1">
    <property type="nucleotide sequence ID" value="NZ_CP011974.1"/>
</dbReference>
<accession>A0A1X7FWJ3</accession>
<comment type="cofactor">
    <cofactor evidence="1">
        <name>Zn(2+)</name>
        <dbReference type="ChEBI" id="CHEBI:29105"/>
    </cofactor>
</comment>
<evidence type="ECO:0000256" key="3">
    <source>
        <dbReference type="ARBA" id="ARBA00007931"/>
    </source>
</evidence>
<evidence type="ECO:0000256" key="1">
    <source>
        <dbReference type="ARBA" id="ARBA00001947"/>
    </source>
</evidence>
<dbReference type="GO" id="GO:0016020">
    <property type="term" value="C:membrane"/>
    <property type="evidence" value="ECO:0007669"/>
    <property type="project" value="UniProtKB-SubCell"/>
</dbReference>
<keyword evidence="8" id="KW-1185">Reference proteome</keyword>
<proteinExistence type="inferred from homology"/>
<evidence type="ECO:0000256" key="5">
    <source>
        <dbReference type="ARBA" id="ARBA00022989"/>
    </source>
</evidence>
<reference evidence="8" key="2">
    <citation type="submission" date="2015-06" db="EMBL/GenBank/DDBJ databases">
        <title>Genome Sequence of Bacillus endophyticus and Analysis of its Companion Mechanism in the Ketogulonigenium vulgare-Bacillus strain Consortium.</title>
        <authorList>
            <person name="Jia N."/>
            <person name="Du J."/>
            <person name="Ding M.-Z."/>
            <person name="Gao F."/>
            <person name="Yuan Y.-J."/>
        </authorList>
    </citation>
    <scope>NUCLEOTIDE SEQUENCE [LARGE SCALE GENOMIC DNA]</scope>
    <source>
        <strain evidence="8">Hbe603</strain>
    </source>
</reference>
<name>A0A1X7FWJ3_9BACI</name>
<accession>A0A0H4KAE4</accession>
<dbReference type="Proteomes" id="UP000036202">
    <property type="component" value="Chromosome"/>
</dbReference>
<dbReference type="GeneID" id="93703417"/>
<comment type="similarity">
    <text evidence="3">Belongs to the peptidase M50B family.</text>
</comment>
<evidence type="ECO:0000256" key="2">
    <source>
        <dbReference type="ARBA" id="ARBA00004141"/>
    </source>
</evidence>
<dbReference type="PATRIC" id="fig|135735.6.peg.381"/>
<evidence type="ECO:0000256" key="4">
    <source>
        <dbReference type="ARBA" id="ARBA00022692"/>
    </source>
</evidence>
<keyword evidence="4" id="KW-0812">Transmembrane</keyword>
<evidence type="ECO:0000313" key="8">
    <source>
        <dbReference type="Proteomes" id="UP000036202"/>
    </source>
</evidence>
<evidence type="ECO:0000256" key="6">
    <source>
        <dbReference type="ARBA" id="ARBA00023136"/>
    </source>
</evidence>
<comment type="subcellular location">
    <subcellularLocation>
        <location evidence="2">Membrane</location>
        <topology evidence="2">Multi-pass membrane protein</topology>
    </subcellularLocation>
</comment>
<dbReference type="Pfam" id="PF02163">
    <property type="entry name" value="Peptidase_M50"/>
    <property type="match status" value="1"/>
</dbReference>
<sequence length="344" mass="39510">MKILKSPIMVFSFICIILISISISPLNIAEASENILWLAICLFLTLLIHELGHMIGGILTGSSLLQLTVGPFVVQRNHSWRLRMGFNNQWSHIGGITMLQIDSRNEKFSQKTIATFLGGPLASFIFSMFIFADGEFLYYLGVFNLFIFVVTIVPYNFSGLFSDGFVIIKFLTKDTSFITYHKMSKILVAPEQAVQWDCSLLEESASIDPNTLSASKLPLYMMFLFYGTVAVGDKRYLRKFIHRIKTNELEKINKVYRINVMHFYLASQFILGEELTFDENDFKEGPTIDVVSKLRTMSILEQVKGKQINNTKTYVDYIKKNHTNRYAFWNAEKVFVKQYLSQHA</sequence>
<dbReference type="GO" id="GO:0006508">
    <property type="term" value="P:proteolysis"/>
    <property type="evidence" value="ECO:0007669"/>
    <property type="project" value="InterPro"/>
</dbReference>
<dbReference type="OrthoDB" id="2445542at2"/>
<organism evidence="7 8">
    <name type="scientific">Priestia filamentosa</name>
    <dbReference type="NCBI Taxonomy" id="1402861"/>
    <lineage>
        <taxon>Bacteria</taxon>
        <taxon>Bacillati</taxon>
        <taxon>Bacillota</taxon>
        <taxon>Bacilli</taxon>
        <taxon>Bacillales</taxon>
        <taxon>Bacillaceae</taxon>
        <taxon>Priestia</taxon>
    </lineage>
</organism>
<gene>
    <name evidence="7" type="ORF">BEH_02125</name>
</gene>
<reference evidence="7 8" key="1">
    <citation type="journal article" date="2015" name="PLoS ONE">
        <title>Genome Sequence of Bacillus endophyticus and Analysis of Its Companion Mechanism in the Ketogulonigenium vulgare-Bacillus Strain Consortium.</title>
        <authorList>
            <person name="Jia N."/>
            <person name="Du J."/>
            <person name="Ding M.Z."/>
            <person name="Gao F."/>
            <person name="Yuan Y.J."/>
        </authorList>
    </citation>
    <scope>NUCLEOTIDE SEQUENCE [LARGE SCALE GENOMIC DNA]</scope>
    <source>
        <strain evidence="7 8">Hbe603</strain>
    </source>
</reference>
<protein>
    <submittedName>
        <fullName evidence="7">Uncharacterized protein</fullName>
    </submittedName>
</protein>
<evidence type="ECO:0000313" key="7">
    <source>
        <dbReference type="EMBL" id="AKO91022.1"/>
    </source>
</evidence>